<protein>
    <submittedName>
        <fullName evidence="2">Uncharacterized protein</fullName>
    </submittedName>
</protein>
<evidence type="ECO:0000313" key="2">
    <source>
        <dbReference type="EMBL" id="KAK3718081.1"/>
    </source>
</evidence>
<comment type="caution">
    <text evidence="2">The sequence shown here is derived from an EMBL/GenBank/DDBJ whole genome shotgun (WGS) entry which is preliminary data.</text>
</comment>
<feature type="non-terminal residue" evidence="2">
    <location>
        <position position="1"/>
    </location>
</feature>
<feature type="region of interest" description="Disordered" evidence="1">
    <location>
        <begin position="1"/>
        <end position="30"/>
    </location>
</feature>
<gene>
    <name evidence="2" type="ORF">RRG08_003346</name>
</gene>
<dbReference type="EMBL" id="JAWDGP010007447">
    <property type="protein sequence ID" value="KAK3718081.1"/>
    <property type="molecule type" value="Genomic_DNA"/>
</dbReference>
<organism evidence="2 3">
    <name type="scientific">Elysia crispata</name>
    <name type="common">lettuce slug</name>
    <dbReference type="NCBI Taxonomy" id="231223"/>
    <lineage>
        <taxon>Eukaryota</taxon>
        <taxon>Metazoa</taxon>
        <taxon>Spiralia</taxon>
        <taxon>Lophotrochozoa</taxon>
        <taxon>Mollusca</taxon>
        <taxon>Gastropoda</taxon>
        <taxon>Heterobranchia</taxon>
        <taxon>Euthyneura</taxon>
        <taxon>Panpulmonata</taxon>
        <taxon>Sacoglossa</taxon>
        <taxon>Placobranchoidea</taxon>
        <taxon>Plakobranchidae</taxon>
        <taxon>Elysia</taxon>
    </lineage>
</organism>
<accession>A0AAE1CN77</accession>
<keyword evidence="3" id="KW-1185">Reference proteome</keyword>
<name>A0AAE1CN77_9GAST</name>
<reference evidence="2" key="1">
    <citation type="journal article" date="2023" name="G3 (Bethesda)">
        <title>A reference genome for the long-term kleptoplast-retaining sea slug Elysia crispata morphotype clarki.</title>
        <authorList>
            <person name="Eastman K.E."/>
            <person name="Pendleton A.L."/>
            <person name="Shaikh M.A."/>
            <person name="Suttiyut T."/>
            <person name="Ogas R."/>
            <person name="Tomko P."/>
            <person name="Gavelis G."/>
            <person name="Widhalm J.R."/>
            <person name="Wisecaver J.H."/>
        </authorList>
    </citation>
    <scope>NUCLEOTIDE SEQUENCE</scope>
    <source>
        <strain evidence="2">ECLA1</strain>
    </source>
</reference>
<evidence type="ECO:0000256" key="1">
    <source>
        <dbReference type="SAM" id="MobiDB-lite"/>
    </source>
</evidence>
<dbReference type="AlphaFoldDB" id="A0AAE1CN77"/>
<dbReference type="Proteomes" id="UP001283361">
    <property type="component" value="Unassembled WGS sequence"/>
</dbReference>
<sequence length="65" mass="6909">RRLGFIQSREEGEKNSVSLKRRGLPGSVTRPGLRCLPGLGRGVGGDWGRSGPLGSRSTGWVGYLA</sequence>
<evidence type="ECO:0000313" key="3">
    <source>
        <dbReference type="Proteomes" id="UP001283361"/>
    </source>
</evidence>
<proteinExistence type="predicted"/>